<proteinExistence type="inferred from homology"/>
<evidence type="ECO:0000313" key="10">
    <source>
        <dbReference type="Proteomes" id="UP001595882"/>
    </source>
</evidence>
<gene>
    <name evidence="9" type="ORF">ACFOY7_15195</name>
</gene>
<evidence type="ECO:0000256" key="6">
    <source>
        <dbReference type="RuleBase" id="RU000553"/>
    </source>
</evidence>
<evidence type="ECO:0000256" key="7">
    <source>
        <dbReference type="RuleBase" id="RU004168"/>
    </source>
</evidence>
<dbReference type="Gene3D" id="3.30.70.100">
    <property type="match status" value="1"/>
</dbReference>
<name>A0ABV8WZL5_9BACI</name>
<evidence type="ECO:0000256" key="4">
    <source>
        <dbReference type="ARBA" id="ARBA00047645"/>
    </source>
</evidence>
<reference evidence="10" key="1">
    <citation type="journal article" date="2019" name="Int. J. Syst. Evol. Microbiol.">
        <title>The Global Catalogue of Microorganisms (GCM) 10K type strain sequencing project: providing services to taxonomists for standard genome sequencing and annotation.</title>
        <authorList>
            <consortium name="The Broad Institute Genomics Platform"/>
            <consortium name="The Broad Institute Genome Sequencing Center for Infectious Disease"/>
            <person name="Wu L."/>
            <person name="Ma J."/>
        </authorList>
    </citation>
    <scope>NUCLEOTIDE SEQUENCE [LARGE SCALE GENOMIC DNA]</scope>
    <source>
        <strain evidence="10">CCUG 37865</strain>
    </source>
</reference>
<dbReference type="EMBL" id="JBHSDT010000008">
    <property type="protein sequence ID" value="MFC4404414.1"/>
    <property type="molecule type" value="Genomic_DNA"/>
</dbReference>
<dbReference type="InterPro" id="IPR020456">
    <property type="entry name" value="Acylphosphatase"/>
</dbReference>
<evidence type="ECO:0000256" key="5">
    <source>
        <dbReference type="PROSITE-ProRule" id="PRU00520"/>
    </source>
</evidence>
<dbReference type="PRINTS" id="PR00112">
    <property type="entry name" value="ACYLPHPHTASE"/>
</dbReference>
<feature type="active site" evidence="5">
    <location>
        <position position="18"/>
    </location>
</feature>
<comment type="catalytic activity">
    <reaction evidence="4 5 6">
        <text>an acyl phosphate + H2O = a carboxylate + phosphate + H(+)</text>
        <dbReference type="Rhea" id="RHEA:14965"/>
        <dbReference type="ChEBI" id="CHEBI:15377"/>
        <dbReference type="ChEBI" id="CHEBI:15378"/>
        <dbReference type="ChEBI" id="CHEBI:29067"/>
        <dbReference type="ChEBI" id="CHEBI:43474"/>
        <dbReference type="ChEBI" id="CHEBI:59918"/>
        <dbReference type="EC" id="3.6.1.7"/>
    </reaction>
</comment>
<dbReference type="PROSITE" id="PS00151">
    <property type="entry name" value="ACYLPHOSPHATASE_2"/>
    <property type="match status" value="1"/>
</dbReference>
<comment type="similarity">
    <text evidence="1 7">Belongs to the acylphosphatase family.</text>
</comment>
<dbReference type="InterPro" id="IPR001792">
    <property type="entry name" value="Acylphosphatase-like_dom"/>
</dbReference>
<dbReference type="InterPro" id="IPR036046">
    <property type="entry name" value="Acylphosphatase-like_dom_sf"/>
</dbReference>
<organism evidence="9 10">
    <name type="scientific">Gracilibacillus xinjiangensis</name>
    <dbReference type="NCBI Taxonomy" id="1193282"/>
    <lineage>
        <taxon>Bacteria</taxon>
        <taxon>Bacillati</taxon>
        <taxon>Bacillota</taxon>
        <taxon>Bacilli</taxon>
        <taxon>Bacillales</taxon>
        <taxon>Bacillaceae</taxon>
        <taxon>Gracilibacillus</taxon>
    </lineage>
</organism>
<dbReference type="InterPro" id="IPR017968">
    <property type="entry name" value="Acylphosphatase_CS"/>
</dbReference>
<sequence>MKNIHAIVEGRVQGVGFRSFTQSTAIENNIVGWVKNLENGSVEIIAQGKEEEMEDFLAKIKKGPSMFAKVRNVKLEERKDFEVFNKFEIKY</sequence>
<keyword evidence="10" id="KW-1185">Reference proteome</keyword>
<evidence type="ECO:0000313" key="9">
    <source>
        <dbReference type="EMBL" id="MFC4404414.1"/>
    </source>
</evidence>
<comment type="caution">
    <text evidence="9">The sequence shown here is derived from an EMBL/GenBank/DDBJ whole genome shotgun (WGS) entry which is preliminary data.</text>
</comment>
<dbReference type="Pfam" id="PF00708">
    <property type="entry name" value="Acylphosphatase"/>
    <property type="match status" value="1"/>
</dbReference>
<protein>
    <recommendedName>
        <fullName evidence="3 5">Acylphosphatase</fullName>
        <ecNumber evidence="2 5">3.6.1.7</ecNumber>
    </recommendedName>
</protein>
<keyword evidence="5 6" id="KW-0378">Hydrolase</keyword>
<dbReference type="PROSITE" id="PS00150">
    <property type="entry name" value="ACYLPHOSPHATASE_1"/>
    <property type="match status" value="1"/>
</dbReference>
<dbReference type="PANTHER" id="PTHR47268:SF4">
    <property type="entry name" value="ACYLPHOSPHATASE"/>
    <property type="match status" value="1"/>
</dbReference>
<dbReference type="EC" id="3.6.1.7" evidence="2 5"/>
<dbReference type="PROSITE" id="PS51160">
    <property type="entry name" value="ACYLPHOSPHATASE_3"/>
    <property type="match status" value="1"/>
</dbReference>
<evidence type="ECO:0000256" key="1">
    <source>
        <dbReference type="ARBA" id="ARBA00005614"/>
    </source>
</evidence>
<dbReference type="RefSeq" id="WP_390253045.1">
    <property type="nucleotide sequence ID" value="NZ_JBHSDT010000008.1"/>
</dbReference>
<accession>A0ABV8WZL5</accession>
<evidence type="ECO:0000256" key="3">
    <source>
        <dbReference type="ARBA" id="ARBA00015991"/>
    </source>
</evidence>
<evidence type="ECO:0000259" key="8">
    <source>
        <dbReference type="PROSITE" id="PS51160"/>
    </source>
</evidence>
<evidence type="ECO:0000256" key="2">
    <source>
        <dbReference type="ARBA" id="ARBA00012150"/>
    </source>
</evidence>
<dbReference type="SUPFAM" id="SSF54975">
    <property type="entry name" value="Acylphosphatase/BLUF domain-like"/>
    <property type="match status" value="1"/>
</dbReference>
<dbReference type="Proteomes" id="UP001595882">
    <property type="component" value="Unassembled WGS sequence"/>
</dbReference>
<feature type="active site" evidence="5">
    <location>
        <position position="36"/>
    </location>
</feature>
<dbReference type="PANTHER" id="PTHR47268">
    <property type="entry name" value="ACYLPHOSPHATASE"/>
    <property type="match status" value="1"/>
</dbReference>
<feature type="domain" description="Acylphosphatase-like" evidence="8">
    <location>
        <begin position="3"/>
        <end position="91"/>
    </location>
</feature>